<feature type="domain" description="CBS" evidence="2">
    <location>
        <begin position="9"/>
        <end position="64"/>
    </location>
</feature>
<keyword evidence="1" id="KW-0129">CBS domain</keyword>
<dbReference type="KEGG" id="dbk:DGMP_38370"/>
<dbReference type="InterPro" id="IPR000644">
    <property type="entry name" value="CBS_dom"/>
</dbReference>
<gene>
    <name evidence="3" type="ORF">DGMP_38370</name>
</gene>
<dbReference type="EMBL" id="AP024086">
    <property type="protein sequence ID" value="BCL63144.1"/>
    <property type="molecule type" value="Genomic_DNA"/>
</dbReference>
<dbReference type="Proteomes" id="UP000826725">
    <property type="component" value="Chromosome"/>
</dbReference>
<dbReference type="PANTHER" id="PTHR43080:SF2">
    <property type="entry name" value="CBS DOMAIN-CONTAINING PROTEIN"/>
    <property type="match status" value="1"/>
</dbReference>
<keyword evidence="3" id="KW-0808">Transferase</keyword>
<accession>A0A8D5FWX9</accession>
<evidence type="ECO:0000256" key="1">
    <source>
        <dbReference type="ARBA" id="ARBA00023122"/>
    </source>
</evidence>
<name>A0A8D5FWX9_9BACT</name>
<evidence type="ECO:0000259" key="2">
    <source>
        <dbReference type="SMART" id="SM00116"/>
    </source>
</evidence>
<evidence type="ECO:0000313" key="3">
    <source>
        <dbReference type="EMBL" id="BCL63144.1"/>
    </source>
</evidence>
<keyword evidence="3" id="KW-0418">Kinase</keyword>
<dbReference type="AlphaFoldDB" id="A0A8D5FWX9"/>
<reference evidence="3" key="1">
    <citation type="submission" date="2020-09" db="EMBL/GenBank/DDBJ databases">
        <title>Desulfogranum mesoprofundum gen. nov., sp. nov., a novel mesophilic, sulfate-reducing chemolithoautotroph isolated from a deep-sea hydrothermal vent chimney in the Suiyo Seamount.</title>
        <authorList>
            <person name="Hashimoto Y."/>
            <person name="Nakagawa S."/>
        </authorList>
    </citation>
    <scope>NUCLEOTIDE SEQUENCE</scope>
    <source>
        <strain evidence="3">KT2</strain>
    </source>
</reference>
<dbReference type="InterPro" id="IPR051257">
    <property type="entry name" value="Diverse_CBS-Domain"/>
</dbReference>
<sequence>MKVKDIMEPIKSWLTPEMSLQEAIRVMKSTKRGHGLSVNGIVVLDGAMNLVGIVSTIDILRIIIPSHVYLDEHHGNISWESIRDEKTMAVQSIRVSEIMTEDVRVISTKDTLLRCADTLLMERVRRLPVTRSDGKVVGIVYLRDVYNVLTGLLTH</sequence>
<proteinExistence type="predicted"/>
<dbReference type="PANTHER" id="PTHR43080">
    <property type="entry name" value="CBS DOMAIN-CONTAINING PROTEIN CBSX3, MITOCHONDRIAL"/>
    <property type="match status" value="1"/>
</dbReference>
<dbReference type="GO" id="GO:0016301">
    <property type="term" value="F:kinase activity"/>
    <property type="evidence" value="ECO:0007669"/>
    <property type="project" value="UniProtKB-KW"/>
</dbReference>
<organism evidence="3 4">
    <name type="scientific">Desulfomarina profundi</name>
    <dbReference type="NCBI Taxonomy" id="2772557"/>
    <lineage>
        <taxon>Bacteria</taxon>
        <taxon>Pseudomonadati</taxon>
        <taxon>Thermodesulfobacteriota</taxon>
        <taxon>Desulfobulbia</taxon>
        <taxon>Desulfobulbales</taxon>
        <taxon>Desulfobulbaceae</taxon>
        <taxon>Desulfomarina</taxon>
    </lineage>
</organism>
<keyword evidence="4" id="KW-1185">Reference proteome</keyword>
<dbReference type="RefSeq" id="WP_228855429.1">
    <property type="nucleotide sequence ID" value="NZ_AP024086.1"/>
</dbReference>
<evidence type="ECO:0000313" key="4">
    <source>
        <dbReference type="Proteomes" id="UP000826725"/>
    </source>
</evidence>
<dbReference type="Pfam" id="PF00571">
    <property type="entry name" value="CBS"/>
    <property type="match status" value="2"/>
</dbReference>
<feature type="domain" description="CBS" evidence="2">
    <location>
        <begin position="102"/>
        <end position="150"/>
    </location>
</feature>
<dbReference type="SMART" id="SM00116">
    <property type="entry name" value="CBS"/>
    <property type="match status" value="2"/>
</dbReference>
<protein>
    <submittedName>
        <fullName evidence="3">Histidine kinase</fullName>
    </submittedName>
</protein>